<dbReference type="Proteomes" id="UP000219374">
    <property type="component" value="Unassembled WGS sequence"/>
</dbReference>
<accession>A0A286DBR9</accession>
<protein>
    <submittedName>
        <fullName evidence="1">Uncharacterized protein</fullName>
    </submittedName>
</protein>
<evidence type="ECO:0000313" key="1">
    <source>
        <dbReference type="EMBL" id="SOD56058.1"/>
    </source>
</evidence>
<dbReference type="RefSeq" id="WP_141400835.1">
    <property type="nucleotide sequence ID" value="NZ_OCND01000008.1"/>
</dbReference>
<dbReference type="AlphaFoldDB" id="A0A286DBR9"/>
<keyword evidence="2" id="KW-1185">Reference proteome</keyword>
<name>A0A286DBR9_9GAMM</name>
<evidence type="ECO:0000313" key="2">
    <source>
        <dbReference type="Proteomes" id="UP000219374"/>
    </source>
</evidence>
<reference evidence="1 2" key="1">
    <citation type="submission" date="2017-09" db="EMBL/GenBank/DDBJ databases">
        <authorList>
            <person name="Ehlers B."/>
            <person name="Leendertz F.H."/>
        </authorList>
    </citation>
    <scope>NUCLEOTIDE SEQUENCE [LARGE SCALE GENOMIC DNA]</scope>
    <source>
        <strain evidence="1 2">CGMCC 1.10978</strain>
    </source>
</reference>
<organism evidence="1 2">
    <name type="scientific">Pseudoxanthomonas wuyuanensis</name>
    <dbReference type="NCBI Taxonomy" id="1073196"/>
    <lineage>
        <taxon>Bacteria</taxon>
        <taxon>Pseudomonadati</taxon>
        <taxon>Pseudomonadota</taxon>
        <taxon>Gammaproteobacteria</taxon>
        <taxon>Lysobacterales</taxon>
        <taxon>Lysobacteraceae</taxon>
        <taxon>Pseudoxanthomonas</taxon>
    </lineage>
</organism>
<proteinExistence type="predicted"/>
<dbReference type="OrthoDB" id="9995028at2"/>
<sequence length="389" mass="43600">MPATFGKIACIKASRPPGVVPELTLERLRANQEKNVSTQLVPDSNVVIDMIDAADSQDSQKATRARDRLQPLTSFLRSCSENGLRYHISPFFGLNEMRNDSAGPGVASLDSFSSRFGLHWVDAHPEHDVSQMIVGILTRGFRELEAELQCVLAPPYCALLLMLVVARDLPSASPLARFRHFLRLYRRLIDVISIREITIARFAFAPEPVEEGSLYPTWSRILLNFTKRQKLSQRWPTTASQLDKAALNGAFDLFLLNSALLSDYKGLQGERLDTWILTADAKLAALTDAVHHTDMGTGKTGLFCVTQDYRDQGDYWRETHHDMQALNTRFRPWLKTSVVQQRARAISIMALAEQGLHGRQPPQGMTLRFSGDPKIGHQRIGVLIPPPFS</sequence>
<gene>
    <name evidence="1" type="ORF">SAMN06296416_108154</name>
</gene>
<dbReference type="EMBL" id="OCND01000008">
    <property type="protein sequence ID" value="SOD56058.1"/>
    <property type="molecule type" value="Genomic_DNA"/>
</dbReference>